<reference evidence="2" key="2">
    <citation type="submission" date="2021-04" db="EMBL/GenBank/DDBJ databases">
        <authorList>
            <person name="Gilroy R."/>
        </authorList>
    </citation>
    <scope>NUCLEOTIDE SEQUENCE</scope>
    <source>
        <strain evidence="2">ChiSjej1B19-8411</strain>
    </source>
</reference>
<accession>A0A9D2B2W4</accession>
<evidence type="ECO:0000313" key="3">
    <source>
        <dbReference type="Proteomes" id="UP000886817"/>
    </source>
</evidence>
<dbReference type="Proteomes" id="UP000886817">
    <property type="component" value="Unassembled WGS sequence"/>
</dbReference>
<comment type="caution">
    <text evidence="2">The sequence shown here is derived from an EMBL/GenBank/DDBJ whole genome shotgun (WGS) entry which is preliminary data.</text>
</comment>
<evidence type="ECO:0000256" key="1">
    <source>
        <dbReference type="SAM" id="MobiDB-lite"/>
    </source>
</evidence>
<protein>
    <submittedName>
        <fullName evidence="2">Uncharacterized protein</fullName>
    </submittedName>
</protein>
<dbReference type="EMBL" id="DXEX01000045">
    <property type="protein sequence ID" value="HIX58419.1"/>
    <property type="molecule type" value="Genomic_DNA"/>
</dbReference>
<organism evidence="2 3">
    <name type="scientific">Candidatus Blautia gallistercoris</name>
    <dbReference type="NCBI Taxonomy" id="2838490"/>
    <lineage>
        <taxon>Bacteria</taxon>
        <taxon>Bacillati</taxon>
        <taxon>Bacillota</taxon>
        <taxon>Clostridia</taxon>
        <taxon>Lachnospirales</taxon>
        <taxon>Lachnospiraceae</taxon>
        <taxon>Blautia</taxon>
    </lineage>
</organism>
<dbReference type="AlphaFoldDB" id="A0A9D2B2W4"/>
<reference evidence="2" key="1">
    <citation type="journal article" date="2021" name="PeerJ">
        <title>Extensive microbial diversity within the chicken gut microbiome revealed by metagenomics and culture.</title>
        <authorList>
            <person name="Gilroy R."/>
            <person name="Ravi A."/>
            <person name="Getino M."/>
            <person name="Pursley I."/>
            <person name="Horton D.L."/>
            <person name="Alikhan N.F."/>
            <person name="Baker D."/>
            <person name="Gharbi K."/>
            <person name="Hall N."/>
            <person name="Watson M."/>
            <person name="Adriaenssens E.M."/>
            <person name="Foster-Nyarko E."/>
            <person name="Jarju S."/>
            <person name="Secka A."/>
            <person name="Antonio M."/>
            <person name="Oren A."/>
            <person name="Chaudhuri R.R."/>
            <person name="La Ragione R."/>
            <person name="Hildebrand F."/>
            <person name="Pallen M.J."/>
        </authorList>
    </citation>
    <scope>NUCLEOTIDE SEQUENCE</scope>
    <source>
        <strain evidence="2">ChiSjej1B19-8411</strain>
    </source>
</reference>
<name>A0A9D2B2W4_9FIRM</name>
<gene>
    <name evidence="2" type="ORF">IAA45_01710</name>
</gene>
<feature type="region of interest" description="Disordered" evidence="1">
    <location>
        <begin position="49"/>
        <end position="71"/>
    </location>
</feature>
<feature type="compositionally biased region" description="Basic and acidic residues" evidence="1">
    <location>
        <begin position="59"/>
        <end position="71"/>
    </location>
</feature>
<proteinExistence type="predicted"/>
<sequence>MKFERILQGEKIRAIEDARREQMIEHFHSASPEGQQRIAEYANSIGNDEKYNRKISRRKQMEKIKQAQEDN</sequence>
<evidence type="ECO:0000313" key="2">
    <source>
        <dbReference type="EMBL" id="HIX58419.1"/>
    </source>
</evidence>